<feature type="transmembrane region" description="Helical" evidence="6">
    <location>
        <begin position="83"/>
        <end position="101"/>
    </location>
</feature>
<sequence length="216" mass="22643">MIDLSYPDYSRAERIADGIVHVAGIGAAIAGIAVLFALWAFQMDGPTLAATILYSAALIVMLTASAAYHIAAHTAARPILRRLDHAAIYVKIAGTFTPLGVLLGTAFGYAVLMIVWIFALIGAAAKLMAARGEMTTGWLPYVALGWAGLALFVPLVPILPGLSLGLIAVGGLLYTGGVVFYCWESLRFSNAIWHVFIVVASACFFIGIGTAIAQGS</sequence>
<feature type="transmembrane region" description="Helical" evidence="6">
    <location>
        <begin position="137"/>
        <end position="156"/>
    </location>
</feature>
<evidence type="ECO:0000256" key="4">
    <source>
        <dbReference type="ARBA" id="ARBA00023136"/>
    </source>
</evidence>
<keyword evidence="3 6" id="KW-1133">Transmembrane helix</keyword>
<feature type="transmembrane region" description="Helical" evidence="6">
    <location>
        <begin position="107"/>
        <end position="125"/>
    </location>
</feature>
<gene>
    <name evidence="7" type="ORF">HAT86_11815</name>
</gene>
<dbReference type="AlphaFoldDB" id="A0A967BBW3"/>
<dbReference type="GO" id="GO:0016020">
    <property type="term" value="C:membrane"/>
    <property type="evidence" value="ECO:0007669"/>
    <property type="project" value="UniProtKB-SubCell"/>
</dbReference>
<keyword evidence="2 6" id="KW-0812">Transmembrane</keyword>
<keyword evidence="4 6" id="KW-0472">Membrane</keyword>
<evidence type="ECO:0000313" key="8">
    <source>
        <dbReference type="Proteomes" id="UP000639775"/>
    </source>
</evidence>
<feature type="transmembrane region" description="Helical" evidence="6">
    <location>
        <begin position="195"/>
        <end position="213"/>
    </location>
</feature>
<keyword evidence="5" id="KW-0862">Zinc</keyword>
<evidence type="ECO:0000256" key="3">
    <source>
        <dbReference type="ARBA" id="ARBA00022989"/>
    </source>
</evidence>
<keyword evidence="8" id="KW-1185">Reference proteome</keyword>
<dbReference type="InterPro" id="IPR004254">
    <property type="entry name" value="AdipoR/HlyIII-related"/>
</dbReference>
<dbReference type="PANTHER" id="PTHR20855:SF3">
    <property type="entry name" value="LD03007P"/>
    <property type="match status" value="1"/>
</dbReference>
<dbReference type="GO" id="GO:0046872">
    <property type="term" value="F:metal ion binding"/>
    <property type="evidence" value="ECO:0007669"/>
    <property type="project" value="UniProtKB-KW"/>
</dbReference>
<evidence type="ECO:0000313" key="7">
    <source>
        <dbReference type="EMBL" id="NHQ75142.1"/>
    </source>
</evidence>
<feature type="transmembrane region" description="Helical" evidence="6">
    <location>
        <begin position="162"/>
        <end position="183"/>
    </location>
</feature>
<evidence type="ECO:0000256" key="1">
    <source>
        <dbReference type="ARBA" id="ARBA00004141"/>
    </source>
</evidence>
<feature type="transmembrane region" description="Helical" evidence="6">
    <location>
        <begin position="20"/>
        <end position="41"/>
    </location>
</feature>
<comment type="caution">
    <text evidence="7">The sequence shown here is derived from an EMBL/GenBank/DDBJ whole genome shotgun (WGS) entry which is preliminary data.</text>
</comment>
<proteinExistence type="predicted"/>
<dbReference type="RefSeq" id="WP_167197765.1">
    <property type="nucleotide sequence ID" value="NZ_JAAORB010000025.1"/>
</dbReference>
<evidence type="ECO:0000256" key="2">
    <source>
        <dbReference type="ARBA" id="ARBA00022692"/>
    </source>
</evidence>
<keyword evidence="5" id="KW-0479">Metal-binding</keyword>
<name>A0A967BBW3_9RHOB</name>
<protein>
    <submittedName>
        <fullName evidence="7">Hemolysin III</fullName>
    </submittedName>
</protein>
<feature type="binding site" evidence="5">
    <location>
        <position position="69"/>
    </location>
    <ligand>
        <name>Zn(2+)</name>
        <dbReference type="ChEBI" id="CHEBI:29105"/>
    </ligand>
</feature>
<comment type="subcellular location">
    <subcellularLocation>
        <location evidence="1">Membrane</location>
        <topology evidence="1">Multi-pass membrane protein</topology>
    </subcellularLocation>
</comment>
<evidence type="ECO:0000256" key="6">
    <source>
        <dbReference type="SAM" id="Phobius"/>
    </source>
</evidence>
<organism evidence="7 8">
    <name type="scientific">Roseovarius gahaiensis</name>
    <dbReference type="NCBI Taxonomy" id="2716691"/>
    <lineage>
        <taxon>Bacteria</taxon>
        <taxon>Pseudomonadati</taxon>
        <taxon>Pseudomonadota</taxon>
        <taxon>Alphaproteobacteria</taxon>
        <taxon>Rhodobacterales</taxon>
        <taxon>Roseobacteraceae</taxon>
        <taxon>Roseovarius</taxon>
    </lineage>
</organism>
<dbReference type="EMBL" id="JAAORB010000025">
    <property type="protein sequence ID" value="NHQ75142.1"/>
    <property type="molecule type" value="Genomic_DNA"/>
</dbReference>
<feature type="binding site" evidence="5">
    <location>
        <position position="194"/>
    </location>
    <ligand>
        <name>Zn(2+)</name>
        <dbReference type="ChEBI" id="CHEBI:29105"/>
    </ligand>
</feature>
<dbReference type="Pfam" id="PF03006">
    <property type="entry name" value="HlyIII"/>
    <property type="match status" value="1"/>
</dbReference>
<evidence type="ECO:0000256" key="5">
    <source>
        <dbReference type="PIRSR" id="PIRSR604254-1"/>
    </source>
</evidence>
<dbReference type="Proteomes" id="UP000639775">
    <property type="component" value="Unassembled WGS sequence"/>
</dbReference>
<reference evidence="7" key="1">
    <citation type="submission" date="2020-03" db="EMBL/GenBank/DDBJ databases">
        <title>Roseovarius gahaiensis sp. nov., isolated from Gahai Saline Lake, China.</title>
        <authorList>
            <person name="Sun X."/>
        </authorList>
    </citation>
    <scope>NUCLEOTIDE SEQUENCE</scope>
    <source>
        <strain evidence="7">GH877</strain>
    </source>
</reference>
<feature type="transmembrane region" description="Helical" evidence="6">
    <location>
        <begin position="47"/>
        <end position="71"/>
    </location>
</feature>
<dbReference type="PANTHER" id="PTHR20855">
    <property type="entry name" value="ADIPOR/PROGESTIN RECEPTOR-RELATED"/>
    <property type="match status" value="1"/>
</dbReference>
<accession>A0A967BBW3</accession>